<dbReference type="InterPro" id="IPR036188">
    <property type="entry name" value="FAD/NAD-bd_sf"/>
</dbReference>
<protein>
    <submittedName>
        <fullName evidence="2">NAD(P)/FAD-dependent oxidoreductase</fullName>
    </submittedName>
</protein>
<dbReference type="PRINTS" id="PR00420">
    <property type="entry name" value="RNGMNOXGNASE"/>
</dbReference>
<evidence type="ECO:0000313" key="3">
    <source>
        <dbReference type="Proteomes" id="UP000682308"/>
    </source>
</evidence>
<dbReference type="Pfam" id="PF01494">
    <property type="entry name" value="FAD_binding_3"/>
    <property type="match status" value="1"/>
</dbReference>
<dbReference type="AlphaFoldDB" id="A0A941IZ20"/>
<keyword evidence="3" id="KW-1185">Reference proteome</keyword>
<dbReference type="PANTHER" id="PTHR42685:SF22">
    <property type="entry name" value="CONDITIONED MEDIUM FACTOR RECEPTOR 1"/>
    <property type="match status" value="1"/>
</dbReference>
<dbReference type="PANTHER" id="PTHR42685">
    <property type="entry name" value="GERANYLGERANYL DIPHOSPHATE REDUCTASE"/>
    <property type="match status" value="1"/>
</dbReference>
<name>A0A941IZ20_9ACTN</name>
<dbReference type="Gene3D" id="3.50.50.60">
    <property type="entry name" value="FAD/NAD(P)-binding domain"/>
    <property type="match status" value="1"/>
</dbReference>
<dbReference type="InterPro" id="IPR002938">
    <property type="entry name" value="FAD-bd"/>
</dbReference>
<dbReference type="GO" id="GO:0071949">
    <property type="term" value="F:FAD binding"/>
    <property type="evidence" value="ECO:0007669"/>
    <property type="project" value="InterPro"/>
</dbReference>
<organism evidence="2 3">
    <name type="scientific">Streptomyces tuirus</name>
    <dbReference type="NCBI Taxonomy" id="68278"/>
    <lineage>
        <taxon>Bacteria</taxon>
        <taxon>Bacillati</taxon>
        <taxon>Actinomycetota</taxon>
        <taxon>Actinomycetes</taxon>
        <taxon>Kitasatosporales</taxon>
        <taxon>Streptomycetaceae</taxon>
        <taxon>Streptomyces</taxon>
    </lineage>
</organism>
<comment type="caution">
    <text evidence="2">The sequence shown here is derived from an EMBL/GenBank/DDBJ whole genome shotgun (WGS) entry which is preliminary data.</text>
</comment>
<reference evidence="2 3" key="1">
    <citation type="submission" date="2021-04" db="EMBL/GenBank/DDBJ databases">
        <title>Characterization of the biosynthetic gene cluster of new lipopeptides with antitumor activity in the genome of the marine Streptomyces PHM034.</title>
        <authorList>
            <person name="Ceniceros A."/>
            <person name="Canedo L."/>
            <person name="Mendez C."/>
            <person name="Olano C."/>
            <person name="Schleissner C."/>
            <person name="Cuevas C."/>
            <person name="De La Calle F."/>
            <person name="Salas J.A."/>
        </authorList>
    </citation>
    <scope>NUCLEOTIDE SEQUENCE [LARGE SCALE GENOMIC DNA]</scope>
    <source>
        <strain evidence="2 3">PHM034</strain>
    </source>
</reference>
<feature type="domain" description="FAD-binding" evidence="1">
    <location>
        <begin position="2"/>
        <end position="317"/>
    </location>
</feature>
<evidence type="ECO:0000259" key="1">
    <source>
        <dbReference type="Pfam" id="PF01494"/>
    </source>
</evidence>
<evidence type="ECO:0000313" key="2">
    <source>
        <dbReference type="EMBL" id="MBR8638283.1"/>
    </source>
</evidence>
<dbReference type="InterPro" id="IPR050407">
    <property type="entry name" value="Geranylgeranyl_reductase"/>
</dbReference>
<proteinExistence type="predicted"/>
<dbReference type="Proteomes" id="UP000682308">
    <property type="component" value="Unassembled WGS sequence"/>
</dbReference>
<gene>
    <name evidence="2" type="ORF">KEF29_00675</name>
</gene>
<accession>A0A941IZ20</accession>
<sequence length="395" mass="44003">MYDVIVVGARCAGAPAAMLLARAGYDVLLLEKARFPRDIMSSHYIHQPGIALLDRWGLLNRLRATDAPPIDRVVYHVGDDIKLEGCSLPVDGHSSAYAPRRFVLDPILVEGAVAAGVELREGCQVTDLLFEDDRVVGVRFRTSNGGESVERARLVVGADGMRSSVARLVNAKVLVEDAPRTCTYYSYWDGLDAGFELYDKPSRWVGVIPTNGGRTLVMAYFPQSEFDAVRRAAAPAFHQNVRTTAPELYERMSEAEQAERLYGTGEQLNFLRQASGRGWALVGDAAHHKDSIAARGIMDAFIQAHLLTDRIGEDLHDESRLNKALRRYARDLDKRFMDFYQSTLSVADLRVPESKLRMFRAISGDQELVDRYFATLSGAIDVKDFYNAQLLAKLE</sequence>
<dbReference type="EMBL" id="JAGTPG010000001">
    <property type="protein sequence ID" value="MBR8638283.1"/>
    <property type="molecule type" value="Genomic_DNA"/>
</dbReference>
<dbReference type="SUPFAM" id="SSF51905">
    <property type="entry name" value="FAD/NAD(P)-binding domain"/>
    <property type="match status" value="1"/>
</dbReference>